<dbReference type="Gene3D" id="3.40.50.410">
    <property type="entry name" value="von Willebrand factor, type A domain"/>
    <property type="match status" value="2"/>
</dbReference>
<organism evidence="4 5">
    <name type="scientific">Porites lobata</name>
    <dbReference type="NCBI Taxonomy" id="104759"/>
    <lineage>
        <taxon>Eukaryota</taxon>
        <taxon>Metazoa</taxon>
        <taxon>Cnidaria</taxon>
        <taxon>Anthozoa</taxon>
        <taxon>Hexacorallia</taxon>
        <taxon>Scleractinia</taxon>
        <taxon>Fungiina</taxon>
        <taxon>Poritidae</taxon>
        <taxon>Porites</taxon>
    </lineage>
</organism>
<dbReference type="InterPro" id="IPR036383">
    <property type="entry name" value="TSP1_rpt_sf"/>
</dbReference>
<comment type="caution">
    <text evidence="4">The sequence shown here is derived from an EMBL/GenBank/DDBJ whole genome shotgun (WGS) entry which is preliminary data.</text>
</comment>
<dbReference type="Gene3D" id="2.20.100.10">
    <property type="entry name" value="Thrombospondin type-1 (TSP1) repeat"/>
    <property type="match status" value="2"/>
</dbReference>
<dbReference type="InterPro" id="IPR003582">
    <property type="entry name" value="ShKT_dom"/>
</dbReference>
<dbReference type="PROSITE" id="PS50092">
    <property type="entry name" value="TSP1"/>
    <property type="match status" value="2"/>
</dbReference>
<evidence type="ECO:0000313" key="5">
    <source>
        <dbReference type="Proteomes" id="UP001159405"/>
    </source>
</evidence>
<evidence type="ECO:0000313" key="4">
    <source>
        <dbReference type="EMBL" id="CAH3032618.1"/>
    </source>
</evidence>
<dbReference type="SMART" id="SM00254">
    <property type="entry name" value="ShKT"/>
    <property type="match status" value="1"/>
</dbReference>
<feature type="non-terminal residue" evidence="4">
    <location>
        <position position="1"/>
    </location>
</feature>
<dbReference type="SUPFAM" id="SSF53300">
    <property type="entry name" value="vWA-like"/>
    <property type="match status" value="2"/>
</dbReference>
<feature type="region of interest" description="Disordered" evidence="2">
    <location>
        <begin position="265"/>
        <end position="294"/>
    </location>
</feature>
<dbReference type="InterPro" id="IPR000884">
    <property type="entry name" value="TSP1_rpt"/>
</dbReference>
<evidence type="ECO:0000259" key="3">
    <source>
        <dbReference type="PROSITE" id="PS50234"/>
    </source>
</evidence>
<dbReference type="Pfam" id="PF00092">
    <property type="entry name" value="VWA"/>
    <property type="match status" value="2"/>
</dbReference>
<accession>A0ABN8MRJ8</accession>
<dbReference type="SMART" id="SM00327">
    <property type="entry name" value="VWA"/>
    <property type="match status" value="2"/>
</dbReference>
<dbReference type="PRINTS" id="PR00453">
    <property type="entry name" value="VWFADOMAIN"/>
</dbReference>
<feature type="compositionally biased region" description="Gly residues" evidence="2">
    <location>
        <begin position="679"/>
        <end position="697"/>
    </location>
</feature>
<dbReference type="PANTHER" id="PTHR24020">
    <property type="entry name" value="COLLAGEN ALPHA"/>
    <property type="match status" value="1"/>
</dbReference>
<dbReference type="PANTHER" id="PTHR24020:SF20">
    <property type="entry name" value="PH DOMAIN-CONTAINING PROTEIN"/>
    <property type="match status" value="1"/>
</dbReference>
<evidence type="ECO:0000256" key="2">
    <source>
        <dbReference type="SAM" id="MobiDB-lite"/>
    </source>
</evidence>
<dbReference type="PROSITE" id="PS50234">
    <property type="entry name" value="VWFA"/>
    <property type="match status" value="2"/>
</dbReference>
<sequence>ASNCEDPPLDLCIVLDKTKSVGKANYKKMLESVRTLISKYNVGPTKTRISIVTYDKKAQVRVSFKELDKQNKNALNSLLDSMKARDKLGGVTRTDLALETVGNEVFTTANGDRPNSPNVMIVFTDGGTHKKSKPYSEVLPPLVAEGVQRIAVGIGKKINSDELETIAGSPDRVVNAESFDKLDKELDEIREVSCRKLLTCQRDGRLPPVSMGDIPSGVVGRVVQFLVGVELVGDRESEDGNWSPWSNPGRCDKTCGGGVRVRKRTCTNPPPSGEGKKCKGPTTKTEGCNTQTCPPPPPPPCKEYLDVGVIIDSSNSIKPNDYAEARSFLQSLARRLQISEAGSHMALILFEDPQNINELVQKIGKLPHIKGGTRTDRALELAAENFFGWQETGDRPDVPNVLLVLTDGDTNEGSKPFSQVLPPLEPMDRKIKTWPLRFPAKENPNMEKAAGVRRIAIGIGNEIDKGELVQIAGNQQDVIQVKSYGELIRKLEYIMKLACEDQFLGSCGGWGPWGGCSKTCGSGFKVRRRQCPMISLHLKEQKTSCNTNLCPGEVPCEDSREDCPSLAAAGKCWKQAIGQQFRQTFTLWNQCKKSCRRCNVDTQCKDNDPYLCPWLAAKNKLSCLIKLKCGSSVGWGSWGNNNQGGGNGGGGRPSTWGSSHHSGGGRPGSSGSSHHGGGRRPGGWGVGGWRRPGFFGR</sequence>
<feature type="region of interest" description="Disordered" evidence="2">
    <location>
        <begin position="640"/>
        <end position="697"/>
    </location>
</feature>
<dbReference type="SMART" id="SM00209">
    <property type="entry name" value="TSP1"/>
    <property type="match status" value="2"/>
</dbReference>
<dbReference type="CDD" id="cd01450">
    <property type="entry name" value="vWFA_subfamily_ECM"/>
    <property type="match status" value="2"/>
</dbReference>
<feature type="domain" description="VWFA" evidence="3">
    <location>
        <begin position="10"/>
        <end position="189"/>
    </location>
</feature>
<dbReference type="Pfam" id="PF00090">
    <property type="entry name" value="TSP_1"/>
    <property type="match status" value="2"/>
</dbReference>
<dbReference type="Proteomes" id="UP001159405">
    <property type="component" value="Unassembled WGS sequence"/>
</dbReference>
<gene>
    <name evidence="4" type="ORF">PLOB_00000095</name>
</gene>
<name>A0ABN8MRJ8_9CNID</name>
<reference evidence="4 5" key="1">
    <citation type="submission" date="2022-05" db="EMBL/GenBank/DDBJ databases">
        <authorList>
            <consortium name="Genoscope - CEA"/>
            <person name="William W."/>
        </authorList>
    </citation>
    <scope>NUCLEOTIDE SEQUENCE [LARGE SCALE GENOMIC DNA]</scope>
</reference>
<proteinExistence type="predicted"/>
<keyword evidence="1" id="KW-0800">Toxin</keyword>
<dbReference type="InterPro" id="IPR050525">
    <property type="entry name" value="ECM_Assembly_Org"/>
</dbReference>
<feature type="compositionally biased region" description="Gly residues" evidence="2">
    <location>
        <begin position="642"/>
        <end position="652"/>
    </location>
</feature>
<keyword evidence="5" id="KW-1185">Reference proteome</keyword>
<dbReference type="EMBL" id="CALNXK010000001">
    <property type="protein sequence ID" value="CAH3032618.1"/>
    <property type="molecule type" value="Genomic_DNA"/>
</dbReference>
<feature type="domain" description="VWFA" evidence="3">
    <location>
        <begin position="306"/>
        <end position="497"/>
    </location>
</feature>
<dbReference type="InterPro" id="IPR002035">
    <property type="entry name" value="VWF_A"/>
</dbReference>
<dbReference type="InterPro" id="IPR036465">
    <property type="entry name" value="vWFA_dom_sf"/>
</dbReference>
<evidence type="ECO:0000256" key="1">
    <source>
        <dbReference type="ARBA" id="ARBA00022656"/>
    </source>
</evidence>
<feature type="compositionally biased region" description="Polar residues" evidence="2">
    <location>
        <begin position="282"/>
        <end position="292"/>
    </location>
</feature>
<dbReference type="SUPFAM" id="SSF82895">
    <property type="entry name" value="TSP-1 type 1 repeat"/>
    <property type="match status" value="2"/>
</dbReference>
<protein>
    <recommendedName>
        <fullName evidence="3">VWFA domain-containing protein</fullName>
    </recommendedName>
</protein>